<dbReference type="InterPro" id="IPR022190">
    <property type="entry name" value="DUF3716"/>
</dbReference>
<organism evidence="1 2">
    <name type="scientific">Ajellomyces capsulatus (strain H88)</name>
    <name type="common">Darling's disease fungus</name>
    <name type="synonym">Histoplasma capsulatum</name>
    <dbReference type="NCBI Taxonomy" id="544711"/>
    <lineage>
        <taxon>Eukaryota</taxon>
        <taxon>Fungi</taxon>
        <taxon>Dikarya</taxon>
        <taxon>Ascomycota</taxon>
        <taxon>Pezizomycotina</taxon>
        <taxon>Eurotiomycetes</taxon>
        <taxon>Eurotiomycetidae</taxon>
        <taxon>Onygenales</taxon>
        <taxon>Ajellomycetaceae</taxon>
        <taxon>Histoplasma</taxon>
    </lineage>
</organism>
<dbReference type="Pfam" id="PF12511">
    <property type="entry name" value="DUF3716"/>
    <property type="match status" value="1"/>
</dbReference>
<dbReference type="VEuPathDB" id="FungiDB:I7I53_12084"/>
<proteinExistence type="predicted"/>
<dbReference type="EMBL" id="CP069107">
    <property type="protein sequence ID" value="QSS57793.1"/>
    <property type="molecule type" value="Genomic_DNA"/>
</dbReference>
<evidence type="ECO:0000313" key="2">
    <source>
        <dbReference type="Proteomes" id="UP000663419"/>
    </source>
</evidence>
<gene>
    <name evidence="1" type="ORF">I7I53_12084</name>
</gene>
<reference evidence="1" key="1">
    <citation type="submission" date="2021-01" db="EMBL/GenBank/DDBJ databases">
        <title>Chromosome-level genome assembly of a human fungal pathogen reveals clustering of transcriptionally co-regulated genes.</title>
        <authorList>
            <person name="Voorhies M."/>
            <person name="Cohen S."/>
            <person name="Shea T.P."/>
            <person name="Petrus S."/>
            <person name="Munoz J.F."/>
            <person name="Poplawski S."/>
            <person name="Goldman W.E."/>
            <person name="Michael T."/>
            <person name="Cuomo C.A."/>
            <person name="Sil A."/>
            <person name="Beyhan S."/>
        </authorList>
    </citation>
    <scope>NUCLEOTIDE SEQUENCE</scope>
    <source>
        <strain evidence="1">H88</strain>
    </source>
</reference>
<protein>
    <submittedName>
        <fullName evidence="1">Uncharacterized protein</fullName>
    </submittedName>
</protein>
<accession>A0A8A1LZ39</accession>
<dbReference type="Proteomes" id="UP000663419">
    <property type="component" value="Chromosome 6"/>
</dbReference>
<evidence type="ECO:0000313" key="1">
    <source>
        <dbReference type="EMBL" id="QSS57793.1"/>
    </source>
</evidence>
<sequence length="172" mass="19407">MNGRLPFPHCAILQGYPNGACANCHYYGAGARCSFWHYYCNWNCKCGDPRCQTKIWNWFSTTSQGSQAPETRSGELRSSPYDEITRDPGCRSSASVSAKEMAKELKKTVKTQHSFATSCAHLARLLADEDGLCAYENQDNLQAQKKVQKPETTLIHDTPLLSFRHFAIYCLR</sequence>
<dbReference type="AlphaFoldDB" id="A0A8A1LZ39"/>
<name>A0A8A1LZ39_AJEC8</name>